<dbReference type="GO" id="GO:0003700">
    <property type="term" value="F:DNA-binding transcription factor activity"/>
    <property type="evidence" value="ECO:0007669"/>
    <property type="project" value="TreeGrafter"/>
</dbReference>
<dbReference type="OrthoDB" id="7186128at2"/>
<feature type="domain" description="HTH tetR-type" evidence="5">
    <location>
        <begin position="125"/>
        <end position="185"/>
    </location>
</feature>
<gene>
    <name evidence="6" type="ORF">FPZ11_10115</name>
</gene>
<name>A0A5B8M4X9_9MICO</name>
<dbReference type="AlphaFoldDB" id="A0A5B8M4X9"/>
<keyword evidence="7" id="KW-1185">Reference proteome</keyword>
<dbReference type="PANTHER" id="PTHR30055">
    <property type="entry name" value="HTH-TYPE TRANSCRIPTIONAL REGULATOR RUTR"/>
    <property type="match status" value="1"/>
</dbReference>
<dbReference type="KEGG" id="huw:FPZ11_10115"/>
<dbReference type="PRINTS" id="PR00455">
    <property type="entry name" value="HTHTETR"/>
</dbReference>
<accession>A0A5B8M4X9</accession>
<dbReference type="InterPro" id="IPR009057">
    <property type="entry name" value="Homeodomain-like_sf"/>
</dbReference>
<evidence type="ECO:0000256" key="2">
    <source>
        <dbReference type="ARBA" id="ARBA00023125"/>
    </source>
</evidence>
<dbReference type="Pfam" id="PF00440">
    <property type="entry name" value="TetR_N"/>
    <property type="match status" value="1"/>
</dbReference>
<dbReference type="EMBL" id="CP042305">
    <property type="protein sequence ID" value="QDZ15079.1"/>
    <property type="molecule type" value="Genomic_DNA"/>
</dbReference>
<dbReference type="PROSITE" id="PS50977">
    <property type="entry name" value="HTH_TETR_2"/>
    <property type="match status" value="1"/>
</dbReference>
<dbReference type="Gene3D" id="1.10.357.10">
    <property type="entry name" value="Tetracycline Repressor, domain 2"/>
    <property type="match status" value="1"/>
</dbReference>
<feature type="DNA-binding region" description="H-T-H motif" evidence="4">
    <location>
        <begin position="148"/>
        <end position="167"/>
    </location>
</feature>
<proteinExistence type="predicted"/>
<dbReference type="GO" id="GO:0000976">
    <property type="term" value="F:transcription cis-regulatory region binding"/>
    <property type="evidence" value="ECO:0007669"/>
    <property type="project" value="TreeGrafter"/>
</dbReference>
<dbReference type="GO" id="GO:0045892">
    <property type="term" value="P:negative regulation of DNA-templated transcription"/>
    <property type="evidence" value="ECO:0007669"/>
    <property type="project" value="UniProtKB-ARBA"/>
</dbReference>
<dbReference type="Pfam" id="PF14246">
    <property type="entry name" value="TetR_C_7"/>
    <property type="match status" value="1"/>
</dbReference>
<keyword evidence="2 4" id="KW-0238">DNA-binding</keyword>
<dbReference type="InterPro" id="IPR050109">
    <property type="entry name" value="HTH-type_TetR-like_transc_reg"/>
</dbReference>
<dbReference type="InterPro" id="IPR001647">
    <property type="entry name" value="HTH_TetR"/>
</dbReference>
<protein>
    <submittedName>
        <fullName evidence="6">TetR/AcrR family transcriptional regulator</fullName>
    </submittedName>
</protein>
<keyword evidence="1" id="KW-0805">Transcription regulation</keyword>
<dbReference type="Gene3D" id="1.10.10.60">
    <property type="entry name" value="Homeodomain-like"/>
    <property type="match status" value="1"/>
</dbReference>
<organism evidence="6 7">
    <name type="scientific">Humibacter ginsenosidimutans</name>
    <dbReference type="NCBI Taxonomy" id="2599293"/>
    <lineage>
        <taxon>Bacteria</taxon>
        <taxon>Bacillati</taxon>
        <taxon>Actinomycetota</taxon>
        <taxon>Actinomycetes</taxon>
        <taxon>Micrococcales</taxon>
        <taxon>Microbacteriaceae</taxon>
        <taxon>Humibacter</taxon>
    </lineage>
</organism>
<dbReference type="InterPro" id="IPR039536">
    <property type="entry name" value="TetR_C_Proteobacteria"/>
</dbReference>
<dbReference type="Proteomes" id="UP000320216">
    <property type="component" value="Chromosome"/>
</dbReference>
<evidence type="ECO:0000256" key="1">
    <source>
        <dbReference type="ARBA" id="ARBA00023015"/>
    </source>
</evidence>
<dbReference type="FunFam" id="1.10.10.60:FF:000141">
    <property type="entry name" value="TetR family transcriptional regulator"/>
    <property type="match status" value="1"/>
</dbReference>
<keyword evidence="3" id="KW-0804">Transcription</keyword>
<evidence type="ECO:0000313" key="7">
    <source>
        <dbReference type="Proteomes" id="UP000320216"/>
    </source>
</evidence>
<evidence type="ECO:0000256" key="4">
    <source>
        <dbReference type="PROSITE-ProRule" id="PRU00335"/>
    </source>
</evidence>
<dbReference type="SUPFAM" id="SSF48498">
    <property type="entry name" value="Tetracyclin repressor-like, C-terminal domain"/>
    <property type="match status" value="1"/>
</dbReference>
<dbReference type="SUPFAM" id="SSF46689">
    <property type="entry name" value="Homeodomain-like"/>
    <property type="match status" value="1"/>
</dbReference>
<evidence type="ECO:0000313" key="6">
    <source>
        <dbReference type="EMBL" id="QDZ15079.1"/>
    </source>
</evidence>
<reference evidence="6 7" key="1">
    <citation type="submission" date="2019-07" db="EMBL/GenBank/DDBJ databases">
        <title>Full genome sequence of Humibacter sp. WJ7-1.</title>
        <authorList>
            <person name="Im W.-T."/>
        </authorList>
    </citation>
    <scope>NUCLEOTIDE SEQUENCE [LARGE SCALE GENOMIC DNA]</scope>
    <source>
        <strain evidence="6 7">WJ7-1</strain>
    </source>
</reference>
<sequence length="321" mass="34900">MREVEARREQALDDRGDHIERTRDHAVAEQGLRHARLRRAVDAHVRRCRTDALCGSAALRWRHDDHPPPDPNRNRTVQFCLMLGSIHDEVKSVSRERAIACGGLRSRQLIESVVPSKAGSRRMRARKSAEILTAARELFLRDGFAATSIDAIAGAAGVSKATVYSNFADKDALLIALLAAVTEESAAILARAADVLEGDGPARDRFIALGTSVVNGVLRPEVLSLRRLAIAQASAFPEQVAEFWRRGPASTIELVAGQLERMTAAGELRTPDPREASVQLTYALTGSFQDRALLVGERPTAKQISAHVSATVDAFLRAHAA</sequence>
<evidence type="ECO:0000259" key="5">
    <source>
        <dbReference type="PROSITE" id="PS50977"/>
    </source>
</evidence>
<dbReference type="PANTHER" id="PTHR30055:SF146">
    <property type="entry name" value="HTH-TYPE TRANSCRIPTIONAL DUAL REGULATOR CECR"/>
    <property type="match status" value="1"/>
</dbReference>
<dbReference type="InterPro" id="IPR036271">
    <property type="entry name" value="Tet_transcr_reg_TetR-rel_C_sf"/>
</dbReference>
<evidence type="ECO:0000256" key="3">
    <source>
        <dbReference type="ARBA" id="ARBA00023163"/>
    </source>
</evidence>